<dbReference type="Proteomes" id="UP001500929">
    <property type="component" value="Unassembled WGS sequence"/>
</dbReference>
<proteinExistence type="predicted"/>
<dbReference type="SUPFAM" id="SSF55729">
    <property type="entry name" value="Acyl-CoA N-acyltransferases (Nat)"/>
    <property type="match status" value="1"/>
</dbReference>
<dbReference type="PROSITE" id="PS51186">
    <property type="entry name" value="GNAT"/>
    <property type="match status" value="1"/>
</dbReference>
<dbReference type="InterPro" id="IPR016181">
    <property type="entry name" value="Acyl_CoA_acyltransferase"/>
</dbReference>
<keyword evidence="3" id="KW-1185">Reference proteome</keyword>
<name>A0ABN3E452_9MICO</name>
<dbReference type="InterPro" id="IPR000182">
    <property type="entry name" value="GNAT_dom"/>
</dbReference>
<accession>A0ABN3E452</accession>
<comment type="caution">
    <text evidence="2">The sequence shown here is derived from an EMBL/GenBank/DDBJ whole genome shotgun (WGS) entry which is preliminary data.</text>
</comment>
<dbReference type="EMBL" id="BAAAQY010000013">
    <property type="protein sequence ID" value="GAA2248143.1"/>
    <property type="molecule type" value="Genomic_DNA"/>
</dbReference>
<dbReference type="Pfam" id="PF00583">
    <property type="entry name" value="Acetyltransf_1"/>
    <property type="match status" value="1"/>
</dbReference>
<gene>
    <name evidence="2" type="ORF">GCM10009851_37010</name>
</gene>
<feature type="domain" description="N-acetyltransferase" evidence="1">
    <location>
        <begin position="8"/>
        <end position="167"/>
    </location>
</feature>
<organism evidence="2 3">
    <name type="scientific">Herbiconiux moechotypicola</name>
    <dbReference type="NCBI Taxonomy" id="637393"/>
    <lineage>
        <taxon>Bacteria</taxon>
        <taxon>Bacillati</taxon>
        <taxon>Actinomycetota</taxon>
        <taxon>Actinomycetes</taxon>
        <taxon>Micrococcales</taxon>
        <taxon>Microbacteriaceae</taxon>
        <taxon>Herbiconiux</taxon>
    </lineage>
</organism>
<sequence length="167" mass="18257">MRGAAVARRVRPMVVRVEDLAEAELGAFIARSNAEYIRERVEAGDSLDYARQRAREANEQYFPGGAPAPGHRVLAVIDDDGAAVGWLWLGPFSAEHPADWWVFDIEIEAERRGRGLGRAAMLLAEEVAREGGATRLGLNVFGHNTVAQHLYSTLGYGVTAINMSKPL</sequence>
<evidence type="ECO:0000313" key="3">
    <source>
        <dbReference type="Proteomes" id="UP001500929"/>
    </source>
</evidence>
<evidence type="ECO:0000313" key="2">
    <source>
        <dbReference type="EMBL" id="GAA2248143.1"/>
    </source>
</evidence>
<evidence type="ECO:0000259" key="1">
    <source>
        <dbReference type="PROSITE" id="PS51186"/>
    </source>
</evidence>
<dbReference type="CDD" id="cd04301">
    <property type="entry name" value="NAT_SF"/>
    <property type="match status" value="1"/>
</dbReference>
<protein>
    <submittedName>
        <fullName evidence="2">GNAT family N-acetyltransferase</fullName>
    </submittedName>
</protein>
<dbReference type="Gene3D" id="3.40.630.30">
    <property type="match status" value="1"/>
</dbReference>
<reference evidence="2 3" key="1">
    <citation type="journal article" date="2019" name="Int. J. Syst. Evol. Microbiol.">
        <title>The Global Catalogue of Microorganisms (GCM) 10K type strain sequencing project: providing services to taxonomists for standard genome sequencing and annotation.</title>
        <authorList>
            <consortium name="The Broad Institute Genomics Platform"/>
            <consortium name="The Broad Institute Genome Sequencing Center for Infectious Disease"/>
            <person name="Wu L."/>
            <person name="Ma J."/>
        </authorList>
    </citation>
    <scope>NUCLEOTIDE SEQUENCE [LARGE SCALE GENOMIC DNA]</scope>
    <source>
        <strain evidence="2 3">JCM 16117</strain>
    </source>
</reference>